<dbReference type="AlphaFoldDB" id="A0A6A5VXW5"/>
<evidence type="ECO:0008006" key="5">
    <source>
        <dbReference type="Google" id="ProtNLM"/>
    </source>
</evidence>
<dbReference type="OrthoDB" id="3565018at2759"/>
<proteinExistence type="predicted"/>
<keyword evidence="4" id="KW-1185">Reference proteome</keyword>
<feature type="non-terminal residue" evidence="3">
    <location>
        <position position="251"/>
    </location>
</feature>
<dbReference type="Proteomes" id="UP000799779">
    <property type="component" value="Unassembled WGS sequence"/>
</dbReference>
<dbReference type="PANTHER" id="PTHR35186">
    <property type="entry name" value="ANK_REP_REGION DOMAIN-CONTAINING PROTEIN"/>
    <property type="match status" value="1"/>
</dbReference>
<name>A0A6A5VXW5_9PLEO</name>
<organism evidence="3 4">
    <name type="scientific">Amniculicola lignicola CBS 123094</name>
    <dbReference type="NCBI Taxonomy" id="1392246"/>
    <lineage>
        <taxon>Eukaryota</taxon>
        <taxon>Fungi</taxon>
        <taxon>Dikarya</taxon>
        <taxon>Ascomycota</taxon>
        <taxon>Pezizomycotina</taxon>
        <taxon>Dothideomycetes</taxon>
        <taxon>Pleosporomycetidae</taxon>
        <taxon>Pleosporales</taxon>
        <taxon>Amniculicolaceae</taxon>
        <taxon>Amniculicola</taxon>
    </lineage>
</organism>
<evidence type="ECO:0000313" key="3">
    <source>
        <dbReference type="EMBL" id="KAF1993824.1"/>
    </source>
</evidence>
<protein>
    <recommendedName>
        <fullName evidence="5">Prion-inhibition and propagation HeLo domain-containing protein</fullName>
    </recommendedName>
</protein>
<evidence type="ECO:0000256" key="1">
    <source>
        <dbReference type="SAM" id="MobiDB-lite"/>
    </source>
</evidence>
<reference evidence="3" key="1">
    <citation type="journal article" date="2020" name="Stud. Mycol.">
        <title>101 Dothideomycetes genomes: a test case for predicting lifestyles and emergence of pathogens.</title>
        <authorList>
            <person name="Haridas S."/>
            <person name="Albert R."/>
            <person name="Binder M."/>
            <person name="Bloem J."/>
            <person name="Labutti K."/>
            <person name="Salamov A."/>
            <person name="Andreopoulos B."/>
            <person name="Baker S."/>
            <person name="Barry K."/>
            <person name="Bills G."/>
            <person name="Bluhm B."/>
            <person name="Cannon C."/>
            <person name="Castanera R."/>
            <person name="Culley D."/>
            <person name="Daum C."/>
            <person name="Ezra D."/>
            <person name="Gonzalez J."/>
            <person name="Henrissat B."/>
            <person name="Kuo A."/>
            <person name="Liang C."/>
            <person name="Lipzen A."/>
            <person name="Lutzoni F."/>
            <person name="Magnuson J."/>
            <person name="Mondo S."/>
            <person name="Nolan M."/>
            <person name="Ohm R."/>
            <person name="Pangilinan J."/>
            <person name="Park H.-J."/>
            <person name="Ramirez L."/>
            <person name="Alfaro M."/>
            <person name="Sun H."/>
            <person name="Tritt A."/>
            <person name="Yoshinaga Y."/>
            <person name="Zwiers L.-H."/>
            <person name="Turgeon B."/>
            <person name="Goodwin S."/>
            <person name="Spatafora J."/>
            <person name="Crous P."/>
            <person name="Grigoriev I."/>
        </authorList>
    </citation>
    <scope>NUCLEOTIDE SEQUENCE</scope>
    <source>
        <strain evidence="3">CBS 123094</strain>
    </source>
</reference>
<feature type="chain" id="PRO_5025517078" description="Prion-inhibition and propagation HeLo domain-containing protein" evidence="2">
    <location>
        <begin position="20"/>
        <end position="251"/>
    </location>
</feature>
<feature type="signal peptide" evidence="2">
    <location>
        <begin position="1"/>
        <end position="19"/>
    </location>
</feature>
<feature type="region of interest" description="Disordered" evidence="1">
    <location>
        <begin position="133"/>
        <end position="155"/>
    </location>
</feature>
<gene>
    <name evidence="3" type="ORF">P154DRAFT_414906</name>
</gene>
<feature type="compositionally biased region" description="Polar residues" evidence="1">
    <location>
        <begin position="144"/>
        <end position="155"/>
    </location>
</feature>
<keyword evidence="2" id="KW-0732">Signal</keyword>
<feature type="compositionally biased region" description="Basic and acidic residues" evidence="1">
    <location>
        <begin position="133"/>
        <end position="143"/>
    </location>
</feature>
<dbReference type="EMBL" id="ML977684">
    <property type="protein sequence ID" value="KAF1993824.1"/>
    <property type="molecule type" value="Genomic_DNA"/>
</dbReference>
<evidence type="ECO:0000256" key="2">
    <source>
        <dbReference type="SAM" id="SignalP"/>
    </source>
</evidence>
<sequence length="251" mass="28927">MSGLEVAGVLLGTFPLILSGLEHYRDVAKVAGFWWQIRKKYQKCRDDVRFHEIVYRRNLKELLLPIVLDTEDVNRLVADPGGERWTDPDLQGRLEHRLQESYSLYMGIISEMNERADDLRKELAFDKDAVQSKLPADTKKDKQPQSTKAPKSSSVKSSLDYQKFRMKFSLGESAREGLLNDLKECNDRLEKLLSTSDKMSSLSDSLKRSSALENALSKACKKSELLFRALHKAWQCSCQQYHYANLRLEHR</sequence>
<dbReference type="PANTHER" id="PTHR35186:SF4">
    <property type="entry name" value="PRION-INHIBITION AND PROPAGATION HELO DOMAIN-CONTAINING PROTEIN"/>
    <property type="match status" value="1"/>
</dbReference>
<accession>A0A6A5VXW5</accession>
<evidence type="ECO:0000313" key="4">
    <source>
        <dbReference type="Proteomes" id="UP000799779"/>
    </source>
</evidence>